<dbReference type="GeneID" id="25324461"/>
<dbReference type="SUPFAM" id="SSF54427">
    <property type="entry name" value="NTF2-like"/>
    <property type="match status" value="1"/>
</dbReference>
<dbReference type="Gene3D" id="3.10.450.50">
    <property type="match status" value="1"/>
</dbReference>
<dbReference type="HOGENOM" id="CLU_067875_1_1_1"/>
<proteinExistence type="predicted"/>
<reference evidence="2 3" key="1">
    <citation type="submission" date="2015-01" db="EMBL/GenBank/DDBJ databases">
        <title>The Genome Sequence of Exophiala xenobiotica CBS118157.</title>
        <authorList>
            <consortium name="The Broad Institute Genomics Platform"/>
            <person name="Cuomo C."/>
            <person name="de Hoog S."/>
            <person name="Gorbushina A."/>
            <person name="Stielow B."/>
            <person name="Teixiera M."/>
            <person name="Abouelleil A."/>
            <person name="Chapman S.B."/>
            <person name="Priest M."/>
            <person name="Young S.K."/>
            <person name="Wortman J."/>
            <person name="Nusbaum C."/>
            <person name="Birren B."/>
        </authorList>
    </citation>
    <scope>NUCLEOTIDE SEQUENCE [LARGE SCALE GENOMIC DNA]</scope>
    <source>
        <strain evidence="2 3">CBS 118157</strain>
    </source>
</reference>
<protein>
    <recommendedName>
        <fullName evidence="1">SnoaL-like domain-containing protein</fullName>
    </recommendedName>
</protein>
<dbReference type="Proteomes" id="UP000054342">
    <property type="component" value="Unassembled WGS sequence"/>
</dbReference>
<sequence>MTNERLERVIDLVEIKDLLVREKSYRDSLNWTALREVWHPDASRTNINISWYNGDIDGFIAGSKVMAEKGPKARHDINPVEVHFSSNNKKASSESNVRIRNRTEIEGTWYDITSYGRFINRLEKYQDQDQDKGQGQKWYMVKFEAIYDNETLTPTFPTDKIPSTRPPVEYRESYNVLAWMMERTGFPISQDMPGLDRPETVERIMQEAFAWLKA</sequence>
<feature type="domain" description="SnoaL-like" evidence="1">
    <location>
        <begin position="8"/>
        <end position="127"/>
    </location>
</feature>
<dbReference type="RefSeq" id="XP_013318585.1">
    <property type="nucleotide sequence ID" value="XM_013463131.1"/>
</dbReference>
<gene>
    <name evidence="2" type="ORF">PV05_02553</name>
</gene>
<dbReference type="AlphaFoldDB" id="A0A0D2BZZ2"/>
<dbReference type="Pfam" id="PF13577">
    <property type="entry name" value="SnoaL_4"/>
    <property type="match status" value="1"/>
</dbReference>
<organism evidence="2 3">
    <name type="scientific">Exophiala xenobiotica</name>
    <dbReference type="NCBI Taxonomy" id="348802"/>
    <lineage>
        <taxon>Eukaryota</taxon>
        <taxon>Fungi</taxon>
        <taxon>Dikarya</taxon>
        <taxon>Ascomycota</taxon>
        <taxon>Pezizomycotina</taxon>
        <taxon>Eurotiomycetes</taxon>
        <taxon>Chaetothyriomycetidae</taxon>
        <taxon>Chaetothyriales</taxon>
        <taxon>Herpotrichiellaceae</taxon>
        <taxon>Exophiala</taxon>
    </lineage>
</organism>
<name>A0A0D2BZZ2_9EURO</name>
<evidence type="ECO:0000313" key="2">
    <source>
        <dbReference type="EMBL" id="KIW58001.1"/>
    </source>
</evidence>
<dbReference type="OrthoDB" id="3724021at2759"/>
<dbReference type="EMBL" id="KN847318">
    <property type="protein sequence ID" value="KIW58001.1"/>
    <property type="molecule type" value="Genomic_DNA"/>
</dbReference>
<evidence type="ECO:0000313" key="3">
    <source>
        <dbReference type="Proteomes" id="UP000054342"/>
    </source>
</evidence>
<dbReference type="InterPro" id="IPR037401">
    <property type="entry name" value="SnoaL-like"/>
</dbReference>
<keyword evidence="3" id="KW-1185">Reference proteome</keyword>
<evidence type="ECO:0000259" key="1">
    <source>
        <dbReference type="Pfam" id="PF13577"/>
    </source>
</evidence>
<dbReference type="InterPro" id="IPR032710">
    <property type="entry name" value="NTF2-like_dom_sf"/>
</dbReference>
<accession>A0A0D2BZZ2</accession>